<evidence type="ECO:0000256" key="1">
    <source>
        <dbReference type="SAM" id="MobiDB-lite"/>
    </source>
</evidence>
<protein>
    <submittedName>
        <fullName evidence="2">Uncharacterized protein</fullName>
    </submittedName>
</protein>
<feature type="region of interest" description="Disordered" evidence="1">
    <location>
        <begin position="15"/>
        <end position="48"/>
    </location>
</feature>
<proteinExistence type="predicted"/>
<reference evidence="2" key="1">
    <citation type="submission" date="2024-05" db="EMBL/GenBank/DDBJ databases">
        <title>Draft genome sequence of Pseudomonas iranensis M7D1.</title>
        <authorList>
            <person name="Miller S.L."/>
            <person name="Nsubuga A."/>
            <person name="Lu N."/>
            <person name="King J."/>
            <person name="Shears P."/>
            <person name="Lawson P.A."/>
        </authorList>
    </citation>
    <scope>NUCLEOTIDE SEQUENCE</scope>
    <source>
        <strain evidence="2">M7D1</strain>
    </source>
</reference>
<name>A0AAU7F3Z2_9PSED</name>
<feature type="compositionally biased region" description="Basic and acidic residues" evidence="1">
    <location>
        <begin position="15"/>
        <end position="25"/>
    </location>
</feature>
<accession>A0AAU7F3Z2</accession>
<dbReference type="EMBL" id="CP157354">
    <property type="protein sequence ID" value="XBL98334.1"/>
    <property type="molecule type" value="Genomic_DNA"/>
</dbReference>
<sequence length="190" mass="20599">MNIPFYKTALKLEKKMNTDKSDKKSSPSKNKVFSLAKQSPRSHPGELAEDVAAGGMGVKTASGTVPLALSETVISVRAGGGAHGKREFLGEVRFWWRTSGDIVLFEKVEYKIDQGSPVQGGNSANVIVRMYSSGDHGFETDKGFQDNTWRTLSTNFGIPKNASIKLTCTFVFDRSVAADPEGSESATIYP</sequence>
<evidence type="ECO:0000313" key="2">
    <source>
        <dbReference type="EMBL" id="XBL98334.1"/>
    </source>
</evidence>
<organism evidence="2">
    <name type="scientific">Pseudomonas iranensis</name>
    <dbReference type="NCBI Taxonomy" id="2745503"/>
    <lineage>
        <taxon>Bacteria</taxon>
        <taxon>Pseudomonadati</taxon>
        <taxon>Pseudomonadota</taxon>
        <taxon>Gammaproteobacteria</taxon>
        <taxon>Pseudomonadales</taxon>
        <taxon>Pseudomonadaceae</taxon>
        <taxon>Pseudomonas</taxon>
    </lineage>
</organism>
<dbReference type="AlphaFoldDB" id="A0AAU7F3Z2"/>
<gene>
    <name evidence="2" type="ORF">ABHN08_10335</name>
</gene>